<dbReference type="Gene3D" id="3.60.10.10">
    <property type="entry name" value="Endonuclease/exonuclease/phosphatase"/>
    <property type="match status" value="1"/>
</dbReference>
<dbReference type="PANTHER" id="PTHR23227:SF67">
    <property type="entry name" value="CRANIOFACIAL DEVELOPMENT PROTEIN 2-LIKE"/>
    <property type="match status" value="1"/>
</dbReference>
<dbReference type="CDD" id="cd09076">
    <property type="entry name" value="L1-EN"/>
    <property type="match status" value="1"/>
</dbReference>
<evidence type="ECO:0000313" key="3">
    <source>
        <dbReference type="Proteomes" id="UP000694568"/>
    </source>
</evidence>
<evidence type="ECO:0000256" key="1">
    <source>
        <dbReference type="SAM" id="MobiDB-lite"/>
    </source>
</evidence>
<dbReference type="Ensembl" id="ENSSLUT00000051376.1">
    <property type="protein sequence ID" value="ENSSLUP00000049889.1"/>
    <property type="gene ID" value="ENSSLUG00000021761.1"/>
</dbReference>
<sequence length="466" mass="52889">MPKDVQLSNISQKKKSLAESPKNRFVYPLEGPDPQTKSVPTGPPGWGLGDGLTTRPRKNKLVTETESMETLPQTDQNLTDDPTSGMYEPPEANSSETPGGGKCLLKLKSSTIIGCWNVRTLYHTGKLAQLTKEIQCYNLSVVGICESRWNTFGEVTTATGETFLYSGNPKEEDPHTHGVGILLSKGAAKSLIEWEPISERIITARFTSKGRNITFIQCYAPTNTAVYEEKETFYQQLQAVFQKTPKRDIKIVMGDMNAKIGKDNNDWRGTMGTEGLGQINENGLLFASCCAFNELVIGGSLFTYKQTHKATWISPDHLTENQIDHLAIDRKWRTVLLDVRAKRGTDIDSDHHPLMGEFRMKLVVKKPGNRVQRRFETRKLKNNKICQEWGIHLRNNKWERCKVAFTNTCESVLGYRDLRRKDWVTDATWSEIEARRDIKSKTQQRDRQQQEETPPTRIPRKEQGGL</sequence>
<feature type="compositionally biased region" description="Polar residues" evidence="1">
    <location>
        <begin position="1"/>
        <end position="11"/>
    </location>
</feature>
<dbReference type="InterPro" id="IPR036691">
    <property type="entry name" value="Endo/exonu/phosph_ase_sf"/>
</dbReference>
<feature type="compositionally biased region" description="Polar residues" evidence="1">
    <location>
        <begin position="62"/>
        <end position="82"/>
    </location>
</feature>
<accession>A0A8D0A351</accession>
<feature type="region of interest" description="Disordered" evidence="1">
    <location>
        <begin position="1"/>
        <end position="99"/>
    </location>
</feature>
<dbReference type="SUPFAM" id="SSF56219">
    <property type="entry name" value="DNase I-like"/>
    <property type="match status" value="1"/>
</dbReference>
<evidence type="ECO:0000313" key="2">
    <source>
        <dbReference type="Ensembl" id="ENSSLUP00000049889.1"/>
    </source>
</evidence>
<reference evidence="2" key="2">
    <citation type="submission" date="2025-09" db="UniProtKB">
        <authorList>
            <consortium name="Ensembl"/>
        </authorList>
    </citation>
    <scope>IDENTIFICATION</scope>
</reference>
<organism evidence="2 3">
    <name type="scientific">Sander lucioperca</name>
    <name type="common">Pike-perch</name>
    <name type="synonym">Perca lucioperca</name>
    <dbReference type="NCBI Taxonomy" id="283035"/>
    <lineage>
        <taxon>Eukaryota</taxon>
        <taxon>Metazoa</taxon>
        <taxon>Chordata</taxon>
        <taxon>Craniata</taxon>
        <taxon>Vertebrata</taxon>
        <taxon>Euteleostomi</taxon>
        <taxon>Actinopterygii</taxon>
        <taxon>Neopterygii</taxon>
        <taxon>Teleostei</taxon>
        <taxon>Neoteleostei</taxon>
        <taxon>Acanthomorphata</taxon>
        <taxon>Eupercaria</taxon>
        <taxon>Perciformes</taxon>
        <taxon>Percoidei</taxon>
        <taxon>Percidae</taxon>
        <taxon>Luciopercinae</taxon>
        <taxon>Sander</taxon>
    </lineage>
</organism>
<evidence type="ECO:0008006" key="4">
    <source>
        <dbReference type="Google" id="ProtNLM"/>
    </source>
</evidence>
<dbReference type="Proteomes" id="UP000694568">
    <property type="component" value="Unplaced"/>
</dbReference>
<dbReference type="InterPro" id="IPR027124">
    <property type="entry name" value="Swc5/CFDP1/2"/>
</dbReference>
<dbReference type="AlphaFoldDB" id="A0A8D0A351"/>
<protein>
    <recommendedName>
        <fullName evidence="4">Endonuclease/exonuclease/phosphatase domain-containing protein</fullName>
    </recommendedName>
</protein>
<dbReference type="GeneTree" id="ENSGT00940000163895"/>
<keyword evidence="3" id="KW-1185">Reference proteome</keyword>
<reference evidence="2" key="1">
    <citation type="submission" date="2025-08" db="UniProtKB">
        <authorList>
            <consortium name="Ensembl"/>
        </authorList>
    </citation>
    <scope>IDENTIFICATION</scope>
</reference>
<feature type="compositionally biased region" description="Basic and acidic residues" evidence="1">
    <location>
        <begin position="435"/>
        <end position="450"/>
    </location>
</feature>
<dbReference type="PANTHER" id="PTHR23227">
    <property type="entry name" value="BUCENTAUR RELATED"/>
    <property type="match status" value="1"/>
</dbReference>
<proteinExistence type="predicted"/>
<feature type="region of interest" description="Disordered" evidence="1">
    <location>
        <begin position="435"/>
        <end position="466"/>
    </location>
</feature>
<name>A0A8D0A351_SANLU</name>